<sequence length="70" mass="8262">MRTKNIAPKGREDKHMKIKIGSLKAKHINFSEPVQVKSINFEAETFTWMLYSSEQTDTFDYVEHWEAEDV</sequence>
<dbReference type="Proteomes" id="UP000094974">
    <property type="component" value="Unassembled WGS sequence"/>
</dbReference>
<gene>
    <name evidence="1" type="ORF">A7312_16280</name>
</gene>
<dbReference type="EMBL" id="LYND01000195">
    <property type="protein sequence ID" value="ODA05850.1"/>
    <property type="molecule type" value="Genomic_DNA"/>
</dbReference>
<evidence type="ECO:0000313" key="2">
    <source>
        <dbReference type="Proteomes" id="UP000094974"/>
    </source>
</evidence>
<proteinExistence type="predicted"/>
<keyword evidence="2" id="KW-1185">Reference proteome</keyword>
<evidence type="ECO:0000313" key="1">
    <source>
        <dbReference type="EMBL" id="ODA05850.1"/>
    </source>
</evidence>
<organism evidence="1 2">
    <name type="scientific">Paenibacillus polymyxa</name>
    <name type="common">Bacillus polymyxa</name>
    <dbReference type="NCBI Taxonomy" id="1406"/>
    <lineage>
        <taxon>Bacteria</taxon>
        <taxon>Bacillati</taxon>
        <taxon>Bacillota</taxon>
        <taxon>Bacilli</taxon>
        <taxon>Bacillales</taxon>
        <taxon>Paenibacillaceae</taxon>
        <taxon>Paenibacillus</taxon>
    </lineage>
</organism>
<name>A0ABX2Z7N6_PAEPO</name>
<reference evidence="2" key="1">
    <citation type="submission" date="2016-05" db="EMBL/GenBank/DDBJ databases">
        <title>Whole genome shotgun sequencing of cultured foodborne pathogen.</title>
        <authorList>
            <person name="Zheng J."/>
            <person name="Timme R."/>
            <person name="Allard M."/>
            <person name="Strain E."/>
            <person name="Luo Y."/>
            <person name="Brown E."/>
        </authorList>
    </citation>
    <scope>NUCLEOTIDE SEQUENCE [LARGE SCALE GENOMIC DNA]</scope>
    <source>
        <strain evidence="2">CFSAN034343</strain>
    </source>
</reference>
<accession>A0ABX2Z7N6</accession>
<protein>
    <submittedName>
        <fullName evidence="1">Uncharacterized protein</fullName>
    </submittedName>
</protein>
<comment type="caution">
    <text evidence="1">The sequence shown here is derived from an EMBL/GenBank/DDBJ whole genome shotgun (WGS) entry which is preliminary data.</text>
</comment>